<dbReference type="RefSeq" id="XP_004255233.1">
    <property type="nucleotide sequence ID" value="XM_004255185.1"/>
</dbReference>
<dbReference type="AlphaFoldDB" id="A0A0A1U332"/>
<dbReference type="Proteomes" id="UP000014680">
    <property type="component" value="Unassembled WGS sequence"/>
</dbReference>
<dbReference type="VEuPathDB" id="AmoebaDB:EIN_230150"/>
<evidence type="ECO:0000256" key="2">
    <source>
        <dbReference type="ARBA" id="ARBA00022737"/>
    </source>
</evidence>
<dbReference type="SMART" id="SM00320">
    <property type="entry name" value="WD40"/>
    <property type="match status" value="4"/>
</dbReference>
<evidence type="ECO:0000313" key="4">
    <source>
        <dbReference type="EMBL" id="ELP88462.1"/>
    </source>
</evidence>
<dbReference type="SUPFAM" id="SSF50978">
    <property type="entry name" value="WD40 repeat-like"/>
    <property type="match status" value="1"/>
</dbReference>
<keyword evidence="5" id="KW-1185">Reference proteome</keyword>
<dbReference type="InterPro" id="IPR036322">
    <property type="entry name" value="WD40_repeat_dom_sf"/>
</dbReference>
<dbReference type="GO" id="GO:0031145">
    <property type="term" value="P:anaphase-promoting complex-dependent catabolic process"/>
    <property type="evidence" value="ECO:0007669"/>
    <property type="project" value="TreeGrafter"/>
</dbReference>
<dbReference type="GO" id="GO:0005680">
    <property type="term" value="C:anaphase-promoting complex"/>
    <property type="evidence" value="ECO:0007669"/>
    <property type="project" value="TreeGrafter"/>
</dbReference>
<sequence>MNSDFHHYMERLSVTPSLGYQSMLWKFEKRVPYTPLIPSVNHIGRRLNIEILQEMEVSGVVDDFYLNCIDITYKGVCVGLGNVIFRVDNETNEVQKILRGDGVISNVSCRGNHVLVGFCDGSITVIDMTTNSVTSSEPHSDRVGRMVELENQTVMSGSADGSICVTDPREGMKPTWQFVIGSEVCGLDVNEPYVCVGTSNHSLDIIDLRFPKHFLYTNQSHKSAVKAVVFEPSRTSVIFSGGGRKDLSVQRWNVITNERCIVDVKNPVVGIGFYEGYIIGFVGAPQNGVVVLDDKMVVLEKRSGHTKRIVAASRIGNGGVCATLGSDCFVNIWHLFCFYKTNTSNNSKSNPLVGIPNGMYKMHNKSYNSTNKLSCFFSIC</sequence>
<dbReference type="InterPro" id="IPR015943">
    <property type="entry name" value="WD40/YVTN_repeat-like_dom_sf"/>
</dbReference>
<keyword evidence="1" id="KW-0853">WD repeat</keyword>
<organism evidence="4 5">
    <name type="scientific">Entamoeba invadens IP1</name>
    <dbReference type="NCBI Taxonomy" id="370355"/>
    <lineage>
        <taxon>Eukaryota</taxon>
        <taxon>Amoebozoa</taxon>
        <taxon>Evosea</taxon>
        <taxon>Archamoebae</taxon>
        <taxon>Mastigamoebida</taxon>
        <taxon>Entamoebidae</taxon>
        <taxon>Entamoeba</taxon>
    </lineage>
</organism>
<dbReference type="GO" id="GO:1990757">
    <property type="term" value="F:ubiquitin ligase activator activity"/>
    <property type="evidence" value="ECO:0007669"/>
    <property type="project" value="TreeGrafter"/>
</dbReference>
<dbReference type="OMA" id="ITNESCQ"/>
<dbReference type="InterPro" id="IPR001680">
    <property type="entry name" value="WD40_rpt"/>
</dbReference>
<keyword evidence="3" id="KW-0131">Cell cycle</keyword>
<proteinExistence type="predicted"/>
<reference evidence="4 5" key="1">
    <citation type="submission" date="2012-10" db="EMBL/GenBank/DDBJ databases">
        <authorList>
            <person name="Zafar N."/>
            <person name="Inman J."/>
            <person name="Hall N."/>
            <person name="Lorenzi H."/>
            <person name="Caler E."/>
        </authorList>
    </citation>
    <scope>NUCLEOTIDE SEQUENCE [LARGE SCALE GENOMIC DNA]</scope>
    <source>
        <strain evidence="4 5">IP1</strain>
    </source>
</reference>
<dbReference type="KEGG" id="eiv:EIN_230150"/>
<dbReference type="InterPro" id="IPR033010">
    <property type="entry name" value="Cdc20/Fizzy"/>
</dbReference>
<evidence type="ECO:0000256" key="1">
    <source>
        <dbReference type="ARBA" id="ARBA00022574"/>
    </source>
</evidence>
<dbReference type="InterPro" id="IPR013211">
    <property type="entry name" value="LVIVD"/>
</dbReference>
<dbReference type="GeneID" id="14887460"/>
<evidence type="ECO:0000256" key="3">
    <source>
        <dbReference type="ARBA" id="ARBA00023306"/>
    </source>
</evidence>
<keyword evidence="2" id="KW-0677">Repeat</keyword>
<accession>A0A0A1U332</accession>
<protein>
    <recommendedName>
        <fullName evidence="6">WD repeat-containing protein</fullName>
    </recommendedName>
</protein>
<evidence type="ECO:0000313" key="5">
    <source>
        <dbReference type="Proteomes" id="UP000014680"/>
    </source>
</evidence>
<evidence type="ECO:0008006" key="6">
    <source>
        <dbReference type="Google" id="ProtNLM"/>
    </source>
</evidence>
<name>A0A0A1U332_ENTIV</name>
<dbReference type="OrthoDB" id="10263272at2759"/>
<dbReference type="GO" id="GO:0010997">
    <property type="term" value="F:anaphase-promoting complex binding"/>
    <property type="evidence" value="ECO:0007669"/>
    <property type="project" value="InterPro"/>
</dbReference>
<dbReference type="PANTHER" id="PTHR19918:SF1">
    <property type="entry name" value="FIZZY-RELATED PROTEIN HOMOLOG"/>
    <property type="match status" value="1"/>
</dbReference>
<dbReference type="PANTHER" id="PTHR19918">
    <property type="entry name" value="CELL DIVISION CYCLE 20 CDC20 FIZZY -RELATED"/>
    <property type="match status" value="1"/>
</dbReference>
<dbReference type="GO" id="GO:1905786">
    <property type="term" value="P:positive regulation of anaphase-promoting complex-dependent catabolic process"/>
    <property type="evidence" value="ECO:0007669"/>
    <property type="project" value="TreeGrafter"/>
</dbReference>
<dbReference type="Pfam" id="PF08309">
    <property type="entry name" value="LVIVD"/>
    <property type="match status" value="1"/>
</dbReference>
<gene>
    <name evidence="4" type="ORF">EIN_230150</name>
</gene>
<dbReference type="EMBL" id="KB206756">
    <property type="protein sequence ID" value="ELP88462.1"/>
    <property type="molecule type" value="Genomic_DNA"/>
</dbReference>
<dbReference type="Gene3D" id="2.130.10.10">
    <property type="entry name" value="YVTN repeat-like/Quinoprotein amine dehydrogenase"/>
    <property type="match status" value="1"/>
</dbReference>